<proteinExistence type="inferred from homology"/>
<evidence type="ECO:0000256" key="1">
    <source>
        <dbReference type="ARBA" id="ARBA00006974"/>
    </source>
</evidence>
<evidence type="ECO:0000313" key="3">
    <source>
        <dbReference type="EMBL" id="OAY68061.1"/>
    </source>
</evidence>
<organism evidence="3 4">
    <name type="scientific">Ananas comosus</name>
    <name type="common">Pineapple</name>
    <name type="synonym">Ananas ananas</name>
    <dbReference type="NCBI Taxonomy" id="4615"/>
    <lineage>
        <taxon>Eukaryota</taxon>
        <taxon>Viridiplantae</taxon>
        <taxon>Streptophyta</taxon>
        <taxon>Embryophyta</taxon>
        <taxon>Tracheophyta</taxon>
        <taxon>Spermatophyta</taxon>
        <taxon>Magnoliopsida</taxon>
        <taxon>Liliopsida</taxon>
        <taxon>Poales</taxon>
        <taxon>Bromeliaceae</taxon>
        <taxon>Bromelioideae</taxon>
        <taxon>Ananas</taxon>
    </lineage>
</organism>
<sequence length="146" mass="16580">MGYFRSSQLLVFINPKSSLSSLSSRRRTNASSFRENLKESLLDDHDKGRGAEAANIPKGFLAVYVGPELTRFVIPTSYLCLPIFKALMDKMAEEFGFEQTGGLRIPCDEDYFRQILRVLNESEAERKATKNNKKKNTQYSSVKKNS</sequence>
<dbReference type="STRING" id="4615.A0A199UTU6"/>
<dbReference type="Proteomes" id="UP000092600">
    <property type="component" value="Unassembled WGS sequence"/>
</dbReference>
<dbReference type="GO" id="GO:0009733">
    <property type="term" value="P:response to auxin"/>
    <property type="evidence" value="ECO:0007669"/>
    <property type="project" value="InterPro"/>
</dbReference>
<comment type="caution">
    <text evidence="3">The sequence shown here is derived from an EMBL/GenBank/DDBJ whole genome shotgun (WGS) entry which is preliminary data.</text>
</comment>
<feature type="compositionally biased region" description="Polar residues" evidence="2">
    <location>
        <begin position="137"/>
        <end position="146"/>
    </location>
</feature>
<dbReference type="InterPro" id="IPR003676">
    <property type="entry name" value="SAUR_fam"/>
</dbReference>
<reference evidence="3 4" key="1">
    <citation type="journal article" date="2016" name="DNA Res.">
        <title>The draft genome of MD-2 pineapple using hybrid error correction of long reads.</title>
        <authorList>
            <person name="Redwan R.M."/>
            <person name="Saidin A."/>
            <person name="Kumar S.V."/>
        </authorList>
    </citation>
    <scope>NUCLEOTIDE SEQUENCE [LARGE SCALE GENOMIC DNA]</scope>
    <source>
        <strain evidence="4">cv. MD2</strain>
        <tissue evidence="3">Leaf</tissue>
    </source>
</reference>
<dbReference type="EMBL" id="LSRQ01005132">
    <property type="protein sequence ID" value="OAY68061.1"/>
    <property type="molecule type" value="Genomic_DNA"/>
</dbReference>
<dbReference type="PANTHER" id="PTHR31374">
    <property type="entry name" value="AUXIN-INDUCED PROTEIN-LIKE-RELATED"/>
    <property type="match status" value="1"/>
</dbReference>
<dbReference type="PANTHER" id="PTHR31374:SF139">
    <property type="entry name" value="OS02G0143300 PROTEIN"/>
    <property type="match status" value="1"/>
</dbReference>
<evidence type="ECO:0000256" key="2">
    <source>
        <dbReference type="SAM" id="MobiDB-lite"/>
    </source>
</evidence>
<gene>
    <name evidence="3" type="ORF">ACMD2_10599</name>
</gene>
<feature type="region of interest" description="Disordered" evidence="2">
    <location>
        <begin position="123"/>
        <end position="146"/>
    </location>
</feature>
<dbReference type="AlphaFoldDB" id="A0A199UTU6"/>
<name>A0A199UTU6_ANACO</name>
<evidence type="ECO:0000313" key="4">
    <source>
        <dbReference type="Proteomes" id="UP000092600"/>
    </source>
</evidence>
<comment type="similarity">
    <text evidence="1">Belongs to the ARG7 family.</text>
</comment>
<protein>
    <submittedName>
        <fullName evidence="3">Auxin-induced protein 15A</fullName>
    </submittedName>
</protein>
<accession>A0A199UTU6</accession>
<dbReference type="Pfam" id="PF02519">
    <property type="entry name" value="Auxin_inducible"/>
    <property type="match status" value="1"/>
</dbReference>